<keyword evidence="2" id="KW-1185">Reference proteome</keyword>
<accession>A0AAP0X880</accession>
<sequence length="100" mass="12019">MHEHANTLFNCTYNYILLVISFADIQKAWSSHHLCQTTNNEMIMEKDNNVFFFFVGPRQKANCSKCRKHHRRKPLQFFYMHDALRTAMLCFLLNLHNRLL</sequence>
<evidence type="ECO:0000313" key="1">
    <source>
        <dbReference type="EMBL" id="KAK9290168.1"/>
    </source>
</evidence>
<gene>
    <name evidence="1" type="ORF">L1049_008334</name>
</gene>
<evidence type="ECO:0000313" key="2">
    <source>
        <dbReference type="Proteomes" id="UP001415857"/>
    </source>
</evidence>
<organism evidence="1 2">
    <name type="scientific">Liquidambar formosana</name>
    <name type="common">Formosan gum</name>
    <dbReference type="NCBI Taxonomy" id="63359"/>
    <lineage>
        <taxon>Eukaryota</taxon>
        <taxon>Viridiplantae</taxon>
        <taxon>Streptophyta</taxon>
        <taxon>Embryophyta</taxon>
        <taxon>Tracheophyta</taxon>
        <taxon>Spermatophyta</taxon>
        <taxon>Magnoliopsida</taxon>
        <taxon>eudicotyledons</taxon>
        <taxon>Gunneridae</taxon>
        <taxon>Pentapetalae</taxon>
        <taxon>Saxifragales</taxon>
        <taxon>Altingiaceae</taxon>
        <taxon>Liquidambar</taxon>
    </lineage>
</organism>
<proteinExistence type="predicted"/>
<dbReference type="AlphaFoldDB" id="A0AAP0X880"/>
<name>A0AAP0X880_LIQFO</name>
<comment type="caution">
    <text evidence="1">The sequence shown here is derived from an EMBL/GenBank/DDBJ whole genome shotgun (WGS) entry which is preliminary data.</text>
</comment>
<reference evidence="1 2" key="1">
    <citation type="journal article" date="2024" name="Plant J.">
        <title>Genome sequences and population genomics reveal climatic adaptation and genomic divergence between two closely related sweetgum species.</title>
        <authorList>
            <person name="Xu W.Q."/>
            <person name="Ren C.Q."/>
            <person name="Zhang X.Y."/>
            <person name="Comes H.P."/>
            <person name="Liu X.H."/>
            <person name="Li Y.G."/>
            <person name="Kettle C.J."/>
            <person name="Jalonen R."/>
            <person name="Gaisberger H."/>
            <person name="Ma Y.Z."/>
            <person name="Qiu Y.X."/>
        </authorList>
    </citation>
    <scope>NUCLEOTIDE SEQUENCE [LARGE SCALE GENOMIC DNA]</scope>
    <source>
        <strain evidence="1">Hangzhou</strain>
    </source>
</reference>
<dbReference type="EMBL" id="JBBPBK010000002">
    <property type="protein sequence ID" value="KAK9290168.1"/>
    <property type="molecule type" value="Genomic_DNA"/>
</dbReference>
<dbReference type="Proteomes" id="UP001415857">
    <property type="component" value="Unassembled WGS sequence"/>
</dbReference>
<protein>
    <submittedName>
        <fullName evidence="1">Uncharacterized protein</fullName>
    </submittedName>
</protein>